<evidence type="ECO:0000313" key="2">
    <source>
        <dbReference type="EMBL" id="RFF31012.1"/>
    </source>
</evidence>
<accession>A0A3E1K9W3</accession>
<organism evidence="2 3">
    <name type="scientific">Wenzhouxiangella sediminis</name>
    <dbReference type="NCBI Taxonomy" id="1792836"/>
    <lineage>
        <taxon>Bacteria</taxon>
        <taxon>Pseudomonadati</taxon>
        <taxon>Pseudomonadota</taxon>
        <taxon>Gammaproteobacteria</taxon>
        <taxon>Chromatiales</taxon>
        <taxon>Wenzhouxiangellaceae</taxon>
        <taxon>Wenzhouxiangella</taxon>
    </lineage>
</organism>
<dbReference type="EMBL" id="QUZK01000025">
    <property type="protein sequence ID" value="RFF31012.1"/>
    <property type="molecule type" value="Genomic_DNA"/>
</dbReference>
<dbReference type="Proteomes" id="UP000260351">
    <property type="component" value="Unassembled WGS sequence"/>
</dbReference>
<evidence type="ECO:0000313" key="3">
    <source>
        <dbReference type="Proteomes" id="UP000260351"/>
    </source>
</evidence>
<dbReference type="Pfam" id="PF01863">
    <property type="entry name" value="YgjP-like"/>
    <property type="match status" value="1"/>
</dbReference>
<dbReference type="PANTHER" id="PTHR30399">
    <property type="entry name" value="UNCHARACTERIZED PROTEIN YGJP"/>
    <property type="match status" value="1"/>
</dbReference>
<dbReference type="CDD" id="cd07344">
    <property type="entry name" value="M48_yhfN_like"/>
    <property type="match status" value="1"/>
</dbReference>
<dbReference type="PANTHER" id="PTHR30399:SF1">
    <property type="entry name" value="UTP PYROPHOSPHATASE"/>
    <property type="match status" value="1"/>
</dbReference>
<protein>
    <submittedName>
        <fullName evidence="2">M48 family peptidase</fullName>
    </submittedName>
</protein>
<dbReference type="AlphaFoldDB" id="A0A3E1K9W3"/>
<feature type="domain" description="YgjP-like metallopeptidase" evidence="1">
    <location>
        <begin position="12"/>
        <end position="215"/>
    </location>
</feature>
<reference evidence="2 3" key="1">
    <citation type="submission" date="2018-08" db="EMBL/GenBank/DDBJ databases">
        <title>Wenzhouxiangella salilacus sp. nov., a novel bacterium isolated from a saline lake in Xinjiang Province, China.</title>
        <authorList>
            <person name="Han S."/>
        </authorList>
    </citation>
    <scope>NUCLEOTIDE SEQUENCE [LARGE SCALE GENOMIC DNA]</scope>
    <source>
        <strain evidence="2 3">XDB06</strain>
    </source>
</reference>
<dbReference type="InterPro" id="IPR053136">
    <property type="entry name" value="UTP_pyrophosphatase-like"/>
</dbReference>
<dbReference type="OrthoDB" id="9811177at2"/>
<sequence>MPYRLHRHPRARRLRLRIERDGALVVTAPKRLRQGEIDRFVKAQEGWIARVRERLARAREGRDPALSGMRPAGIDLPAIAERWRVVYGAGETESPERLLRLPAEEATHATARRLQQWLKQRARRTLAPRVVELADVHGFEFQGLSFRNQRSRWGSCSSMGNLSLNAKLLFCSPEACRYVLIHELVHLEHPNHSPRFWQRVAELCPDYRQRVRELKTVWNRLPDWVTV</sequence>
<keyword evidence="3" id="KW-1185">Reference proteome</keyword>
<evidence type="ECO:0000259" key="1">
    <source>
        <dbReference type="Pfam" id="PF01863"/>
    </source>
</evidence>
<name>A0A3E1K9W3_9GAMM</name>
<dbReference type="RefSeq" id="WP_116650249.1">
    <property type="nucleotide sequence ID" value="NZ_QUZK01000025.1"/>
</dbReference>
<comment type="caution">
    <text evidence="2">The sequence shown here is derived from an EMBL/GenBank/DDBJ whole genome shotgun (WGS) entry which is preliminary data.</text>
</comment>
<proteinExistence type="predicted"/>
<gene>
    <name evidence="2" type="ORF">DZC52_06150</name>
</gene>
<dbReference type="Gene3D" id="3.30.2010.10">
    <property type="entry name" value="Metalloproteases ('zincins'), catalytic domain"/>
    <property type="match status" value="1"/>
</dbReference>
<dbReference type="InterPro" id="IPR002725">
    <property type="entry name" value="YgjP-like_metallopeptidase"/>
</dbReference>